<evidence type="ECO:0000313" key="1">
    <source>
        <dbReference type="EMBL" id="AMC94218.1"/>
    </source>
</evidence>
<proteinExistence type="predicted"/>
<evidence type="ECO:0000313" key="2">
    <source>
        <dbReference type="Proteomes" id="UP000063781"/>
    </source>
</evidence>
<dbReference type="STRING" id="1514105.AOC36_09550"/>
<dbReference type="KEGG" id="erl:AOC36_09550"/>
<reference evidence="1 2" key="1">
    <citation type="submission" date="2015-10" db="EMBL/GenBank/DDBJ databases">
        <title>Erysipelothrix larvae sp. LV19 isolated from the larval gut of the rhinoceros beetle, Trypoxylus dichotomus.</title>
        <authorList>
            <person name="Lim S."/>
            <person name="Kim B.-C."/>
        </authorList>
    </citation>
    <scope>NUCLEOTIDE SEQUENCE [LARGE SCALE GENOMIC DNA]</scope>
    <source>
        <strain evidence="1 2">LV19</strain>
    </source>
</reference>
<keyword evidence="2" id="KW-1185">Reference proteome</keyword>
<accession>A0A109UHI7</accession>
<evidence type="ECO:0008006" key="3">
    <source>
        <dbReference type="Google" id="ProtNLM"/>
    </source>
</evidence>
<organism evidence="1 2">
    <name type="scientific">Erysipelothrix larvae</name>
    <dbReference type="NCBI Taxonomy" id="1514105"/>
    <lineage>
        <taxon>Bacteria</taxon>
        <taxon>Bacillati</taxon>
        <taxon>Bacillota</taxon>
        <taxon>Erysipelotrichia</taxon>
        <taxon>Erysipelotrichales</taxon>
        <taxon>Erysipelotrichaceae</taxon>
        <taxon>Erysipelothrix</taxon>
    </lineage>
</organism>
<name>A0A109UHI7_9FIRM</name>
<gene>
    <name evidence="1" type="ORF">AOC36_09550</name>
</gene>
<dbReference type="AlphaFoldDB" id="A0A109UHI7"/>
<protein>
    <recommendedName>
        <fullName evidence="3">Phage head-tail adapter protein</fullName>
    </recommendedName>
</protein>
<dbReference type="Proteomes" id="UP000063781">
    <property type="component" value="Chromosome"/>
</dbReference>
<dbReference type="EMBL" id="CP013213">
    <property type="protein sequence ID" value="AMC94218.1"/>
    <property type="molecule type" value="Genomic_DNA"/>
</dbReference>
<sequence length="104" mass="11757">MYWNETVELGAVTEIEVNGIYKSTAIYREVYCNVLKLSRDEKSQGASIGRAPSHKIEVRSIEYADESKVRFRGHTYDVSTTNDNQKYETVELILIAPTGSDYSG</sequence>
<dbReference type="RefSeq" id="WP_067633695.1">
    <property type="nucleotide sequence ID" value="NZ_CP013213.1"/>
</dbReference>